<keyword evidence="3" id="KW-1185">Reference proteome</keyword>
<feature type="region of interest" description="Disordered" evidence="1">
    <location>
        <begin position="89"/>
        <end position="108"/>
    </location>
</feature>
<dbReference type="Proteomes" id="UP001597114">
    <property type="component" value="Unassembled WGS sequence"/>
</dbReference>
<proteinExistence type="predicted"/>
<sequence>MRRVINMTLPSDSFRYQSLGSVAAESIEGLVSQPVRAAVPASSDASTTLTPSARSDTRTAPDCGPVNAVRIRSVCSVCGTRRGRRVVRRARRPGGAAPIEPDSAGGEPVAFLGSVDQRLDELIGQLGVGDRDGCDPMQILVHEI</sequence>
<evidence type="ECO:0000313" key="2">
    <source>
        <dbReference type="EMBL" id="MFD1517385.1"/>
    </source>
</evidence>
<organism evidence="2 3">
    <name type="scientific">Pseudonocardia yunnanensis</name>
    <dbReference type="NCBI Taxonomy" id="58107"/>
    <lineage>
        <taxon>Bacteria</taxon>
        <taxon>Bacillati</taxon>
        <taxon>Actinomycetota</taxon>
        <taxon>Actinomycetes</taxon>
        <taxon>Pseudonocardiales</taxon>
        <taxon>Pseudonocardiaceae</taxon>
        <taxon>Pseudonocardia</taxon>
    </lineage>
</organism>
<protein>
    <submittedName>
        <fullName evidence="2">Uncharacterized protein</fullName>
    </submittedName>
</protein>
<accession>A0ABW4ETS0</accession>
<dbReference type="RefSeq" id="WP_344722694.1">
    <property type="nucleotide sequence ID" value="NZ_BAAAUS010000013.1"/>
</dbReference>
<gene>
    <name evidence="2" type="ORF">ACFSJD_07805</name>
</gene>
<evidence type="ECO:0000313" key="3">
    <source>
        <dbReference type="Proteomes" id="UP001597114"/>
    </source>
</evidence>
<reference evidence="3" key="1">
    <citation type="journal article" date="2019" name="Int. J. Syst. Evol. Microbiol.">
        <title>The Global Catalogue of Microorganisms (GCM) 10K type strain sequencing project: providing services to taxonomists for standard genome sequencing and annotation.</title>
        <authorList>
            <consortium name="The Broad Institute Genomics Platform"/>
            <consortium name="The Broad Institute Genome Sequencing Center for Infectious Disease"/>
            <person name="Wu L."/>
            <person name="Ma J."/>
        </authorList>
    </citation>
    <scope>NUCLEOTIDE SEQUENCE [LARGE SCALE GENOMIC DNA]</scope>
    <source>
        <strain evidence="3">CCM 7043</strain>
    </source>
</reference>
<feature type="region of interest" description="Disordered" evidence="1">
    <location>
        <begin position="39"/>
        <end position="62"/>
    </location>
</feature>
<feature type="compositionally biased region" description="Polar residues" evidence="1">
    <location>
        <begin position="43"/>
        <end position="54"/>
    </location>
</feature>
<comment type="caution">
    <text evidence="2">The sequence shown here is derived from an EMBL/GenBank/DDBJ whole genome shotgun (WGS) entry which is preliminary data.</text>
</comment>
<name>A0ABW4ETS0_9PSEU</name>
<evidence type="ECO:0000256" key="1">
    <source>
        <dbReference type="SAM" id="MobiDB-lite"/>
    </source>
</evidence>
<dbReference type="EMBL" id="JBHUCO010000008">
    <property type="protein sequence ID" value="MFD1517385.1"/>
    <property type="molecule type" value="Genomic_DNA"/>
</dbReference>